<dbReference type="Proteomes" id="UP000078396">
    <property type="component" value="Unassembled WGS sequence"/>
</dbReference>
<dbReference type="Pfam" id="PF13699">
    <property type="entry name" value="eCIS_core"/>
    <property type="match status" value="1"/>
</dbReference>
<evidence type="ECO:0000313" key="5">
    <source>
        <dbReference type="Proteomes" id="UP000078396"/>
    </source>
</evidence>
<feature type="compositionally biased region" description="Low complexity" evidence="2">
    <location>
        <begin position="63"/>
        <end position="73"/>
    </location>
</feature>
<dbReference type="RefSeq" id="WP_064282995.1">
    <property type="nucleotide sequence ID" value="NZ_LWCS01000032.1"/>
</dbReference>
<name>A0A178LS35_MYCIR</name>
<proteinExistence type="predicted"/>
<feature type="compositionally biased region" description="Low complexity" evidence="2">
    <location>
        <begin position="81"/>
        <end position="90"/>
    </location>
</feature>
<reference evidence="4 5" key="1">
    <citation type="submission" date="2016-04" db="EMBL/GenBank/DDBJ databases">
        <title>Draft Genome Sequences of Staphylococcus capitis Strain H36, S. capitis Strain H65, S. cohnii Strain H62, S. hominis Strain H69, Mycobacterium iranicum Strain H39, Plantibacter sp. Strain H53, Pseudomonas oryzihabitans Strain H72, and Microbacterium sp. Strain H83, isolated from residential settings.</title>
        <authorList>
            <person name="Lymperopoulou D."/>
            <person name="Adams R.I."/>
            <person name="Lindow S."/>
            <person name="Coil D.A."/>
            <person name="Jospin G."/>
            <person name="Eisen J.A."/>
        </authorList>
    </citation>
    <scope>NUCLEOTIDE SEQUENCE [LARGE SCALE GENOMIC DNA]</scope>
    <source>
        <strain evidence="4 5">H39</strain>
    </source>
</reference>
<dbReference type="EMBL" id="LWCS01000032">
    <property type="protein sequence ID" value="OAN36790.1"/>
    <property type="molecule type" value="Genomic_DNA"/>
</dbReference>
<evidence type="ECO:0000259" key="3">
    <source>
        <dbReference type="Pfam" id="PF13699"/>
    </source>
</evidence>
<feature type="region of interest" description="Disordered" evidence="2">
    <location>
        <begin position="55"/>
        <end position="107"/>
    </location>
</feature>
<protein>
    <recommendedName>
        <fullName evidence="3">eCIS core domain-containing protein</fullName>
    </recommendedName>
</protein>
<feature type="domain" description="eCIS core" evidence="3">
    <location>
        <begin position="201"/>
        <end position="273"/>
    </location>
</feature>
<evidence type="ECO:0000313" key="4">
    <source>
        <dbReference type="EMBL" id="OAN36790.1"/>
    </source>
</evidence>
<dbReference type="InterPro" id="IPR025295">
    <property type="entry name" value="eCIS_core_dom"/>
</dbReference>
<keyword evidence="1" id="KW-0175">Coiled coil</keyword>
<sequence length="1224" mass="133000">MSQRRSWDLDVSAFDGHCACGGGCPRCSEESGVQTKLKVGEAGDAYEQEADRVAAQVMSHNETSAAPTDSSTPPSSPPPVQRQSAAPDAPVGEEEQEEPDVDEAPFVQALSLTATPSVQRQVMDAGLVSAGEEASVRASGDEGAVDDYEPWNFSSPDGLQLLRTSAHPRAPPTRHSPSTSQARDPRVEDEPSQLTTGGTALPDAVRAFYERRFSRDFSAVRLHVDAESSRRNDSLNARAFTFGNHVWLGSGQTANAPSFVLAHELAHVVQQTRPAELPQTVHGAEPLVSKSLEPVATAQPRVIQRFAAYWEPEDFNGSKTHELLLPAIGKSSKIFTEGPVPNANAGMASVDFNNPKRGFVDFYGASNTVGLLFNGHDNPKRLNDGGALHKLRKDGVRYQSHEDQSGPSVDNDLLQNLVRVDRAPTSILIGDLKPSHGTIEALEGDTQLDNYAKGFKIAQDQSADYAQAHPTRIHPAGQGWPLLGVSRFQETQLSIPPAYDPKKKGNQTPEKLVIKKAGIKVYEPDVEVKGRIYVSKDPKSAGIWNYYWIPVKAVLAQKLPGLHNLRDKVNKELIGKLLESPLKKQPLLKSHGGGDDSTGGHASHSLGRGSPPRSGPAVRPFRPTAKVPVGHRETRTIRRQPATERKDGFDYAGWDAQRVALTTDFGKLGGKKEMKRFEGMALAIEAQKATEGSTGFTFPTKPAEKDVEAVKDYKTVDFWTGASGKVVGLLRRFFGVAFVKVANAYLRIRDKFHEKFKSRPESFKGGGSFAGAVVRIAFKVLKFAGALLIGKTLNYLASSLETGVTNKIQSFLSPDKLAELFLDPERKEELDEKIKEVTGIRDELENRAKRTLEDFVESTIGPYDKVLEQINEAKNVISDVLGLVNLVRWGARVVACLSPPGWGCLWLLGEAALDKFMSMVVETCWFQKKVTPLITAASFIKQLPIDLANLIITAIKDSVLPQPLHDFLPAVPSANSITVSDTEVPCEGGGGSEKLSPEQEALMQVQESLGEDKFKALTELIKNSGVPADKPLSVDEIKKVGELAGGMSAQQLKDLAAKYPPAAEGRKIPLVDALEKAKTKEGSIYDGEPGSESPRYQTVVVGTRAGGPPVIDASKAPEATGQGKPATNISAQVYAQAGHVAHSRPEVWLWLYRDGQHVLTLSKVPMEVVGRNWYPDDVKREKLRVRYRILKATTLEPYIKGAALHVGGIVYGYLPGWGGIADEK</sequence>
<organism evidence="4 5">
    <name type="scientific">Mycolicibacterium iranicum</name>
    <name type="common">Mycobacterium iranicum</name>
    <dbReference type="NCBI Taxonomy" id="912594"/>
    <lineage>
        <taxon>Bacteria</taxon>
        <taxon>Bacillati</taxon>
        <taxon>Actinomycetota</taxon>
        <taxon>Actinomycetes</taxon>
        <taxon>Mycobacteriales</taxon>
        <taxon>Mycobacteriaceae</taxon>
        <taxon>Mycolicibacterium</taxon>
    </lineage>
</organism>
<feature type="coiled-coil region" evidence="1">
    <location>
        <begin position="827"/>
        <end position="854"/>
    </location>
</feature>
<feature type="region of interest" description="Disordered" evidence="2">
    <location>
        <begin position="584"/>
        <end position="631"/>
    </location>
</feature>
<dbReference type="OrthoDB" id="9153660at2"/>
<comment type="caution">
    <text evidence="4">The sequence shown here is derived from an EMBL/GenBank/DDBJ whole genome shotgun (WGS) entry which is preliminary data.</text>
</comment>
<evidence type="ECO:0000256" key="1">
    <source>
        <dbReference type="SAM" id="Coils"/>
    </source>
</evidence>
<dbReference type="AlphaFoldDB" id="A0A178LS35"/>
<feature type="compositionally biased region" description="Acidic residues" evidence="2">
    <location>
        <begin position="91"/>
        <end position="103"/>
    </location>
</feature>
<feature type="region of interest" description="Disordered" evidence="2">
    <location>
        <begin position="138"/>
        <end position="201"/>
    </location>
</feature>
<evidence type="ECO:0000256" key="2">
    <source>
        <dbReference type="SAM" id="MobiDB-lite"/>
    </source>
</evidence>
<gene>
    <name evidence="4" type="ORF">A4X20_06235</name>
</gene>
<accession>A0A178LS35</accession>